<dbReference type="Gene3D" id="2.60.120.820">
    <property type="entry name" value="PHR domain"/>
    <property type="match status" value="1"/>
</dbReference>
<feature type="domain" description="BTB" evidence="3">
    <location>
        <begin position="36"/>
        <end position="107"/>
    </location>
</feature>
<dbReference type="EMBL" id="HBUF01360989">
    <property type="protein sequence ID" value="CAG6720701.1"/>
    <property type="molecule type" value="Transcribed_RNA"/>
</dbReference>
<dbReference type="GO" id="GO:0005829">
    <property type="term" value="C:cytosol"/>
    <property type="evidence" value="ECO:0007669"/>
    <property type="project" value="TreeGrafter"/>
</dbReference>
<name>A0A8D9EZX1_9HEMI</name>
<dbReference type="EMBL" id="HBUF01199123">
    <property type="protein sequence ID" value="CAG6661242.1"/>
    <property type="molecule type" value="Transcribed_RNA"/>
</dbReference>
<dbReference type="PROSITE" id="PS50097">
    <property type="entry name" value="BTB"/>
    <property type="match status" value="1"/>
</dbReference>
<dbReference type="SMART" id="SM00225">
    <property type="entry name" value="BTB"/>
    <property type="match status" value="1"/>
</dbReference>
<reference evidence="4" key="1">
    <citation type="submission" date="2021-05" db="EMBL/GenBank/DDBJ databases">
        <authorList>
            <person name="Alioto T."/>
            <person name="Alioto T."/>
            <person name="Gomez Garrido J."/>
        </authorList>
    </citation>
    <scope>NUCLEOTIDE SEQUENCE</scope>
</reference>
<dbReference type="Pfam" id="PF08005">
    <property type="entry name" value="PHR"/>
    <property type="match status" value="1"/>
</dbReference>
<dbReference type="InterPro" id="IPR012983">
    <property type="entry name" value="PHR"/>
</dbReference>
<dbReference type="EMBL" id="HBUF01360992">
    <property type="protein sequence ID" value="CAG6720704.1"/>
    <property type="molecule type" value="Transcribed_RNA"/>
</dbReference>
<organism evidence="4">
    <name type="scientific">Cacopsylla melanoneura</name>
    <dbReference type="NCBI Taxonomy" id="428564"/>
    <lineage>
        <taxon>Eukaryota</taxon>
        <taxon>Metazoa</taxon>
        <taxon>Ecdysozoa</taxon>
        <taxon>Arthropoda</taxon>
        <taxon>Hexapoda</taxon>
        <taxon>Insecta</taxon>
        <taxon>Pterygota</taxon>
        <taxon>Neoptera</taxon>
        <taxon>Paraneoptera</taxon>
        <taxon>Hemiptera</taxon>
        <taxon>Sternorrhyncha</taxon>
        <taxon>Psylloidea</taxon>
        <taxon>Psyllidae</taxon>
        <taxon>Psyllinae</taxon>
        <taxon>Cacopsylla</taxon>
    </lineage>
</organism>
<dbReference type="EMBL" id="HBUF01360990">
    <property type="protein sequence ID" value="CAG6720702.1"/>
    <property type="molecule type" value="Transcribed_RNA"/>
</dbReference>
<dbReference type="InterPro" id="IPR000210">
    <property type="entry name" value="BTB/POZ_dom"/>
</dbReference>
<proteinExistence type="predicted"/>
<dbReference type="PANTHER" id="PTHR45774:SF3">
    <property type="entry name" value="BTB (POZ) DOMAIN-CONTAINING 2B-RELATED"/>
    <property type="match status" value="1"/>
</dbReference>
<sequence>MTEVIKPIKVSTSDWQSTSCTVAERFRKLFELAEWSDCKFLVGSNEPRTEFQCHKLVLAASSPVFEALFYGSLAIKLDEPVVLPDMEPEHFQLFIKYLYTDTLSIPDVDSAHGILYAAKKYLIPHLAQRCVRYLESNLCIDNLLDTLRIAECFKENKLRTTCLKMMCRTNPRTWWNADLIHGGALPSSTLGLLLDIMPLPERELDVFSLLLGWALASCYSLNLSPTGSNKRRLMSQYDLLSRVRFLRMKREEFQQVKEREILTEQEAAQIEQCILYLESQHTTPSLLINSPSLPEGFSSLLTPRNARLTNEQTYMRATLSNKTSWLYGGLLKCSFESDYSVLLTGFTVYTRLPFPGDYSKTCNTYEEKFQISVKDDSNVTLCATKYRNNTVQYNSTLTIKLPEPFWVEPKHTYTILLEIERGQYPSYELANVVHKDQDRIVFTEQYSDLPTLLGYRAPGEHEPTTCGLIAALICKKFLPDQELLSMDDD</sequence>
<keyword evidence="2" id="KW-0963">Cytoplasm</keyword>
<dbReference type="EMBL" id="HBUF01580762">
    <property type="protein sequence ID" value="CAG6770129.1"/>
    <property type="molecule type" value="Transcribed_RNA"/>
</dbReference>
<protein>
    <submittedName>
        <fullName evidence="4">BTB/POZ domain-containing protein 2</fullName>
    </submittedName>
</protein>
<dbReference type="AlphaFoldDB" id="A0A8D9EZX1"/>
<dbReference type="EMBL" id="HBUF01062095">
    <property type="protein sequence ID" value="CAG6626214.1"/>
    <property type="molecule type" value="Transcribed_RNA"/>
</dbReference>
<dbReference type="PANTHER" id="PTHR45774">
    <property type="entry name" value="BTB/POZ DOMAIN-CONTAINING"/>
    <property type="match status" value="1"/>
</dbReference>
<dbReference type="EMBL" id="HBUF01062093">
    <property type="protein sequence ID" value="CAG6626212.1"/>
    <property type="molecule type" value="Transcribed_RNA"/>
</dbReference>
<dbReference type="Pfam" id="PF00651">
    <property type="entry name" value="BTB"/>
    <property type="match status" value="1"/>
</dbReference>
<dbReference type="EMBL" id="HBUF01360991">
    <property type="protein sequence ID" value="CAG6720703.1"/>
    <property type="molecule type" value="Transcribed_RNA"/>
</dbReference>
<evidence type="ECO:0000313" key="4">
    <source>
        <dbReference type="EMBL" id="CAG6770130.1"/>
    </source>
</evidence>
<dbReference type="SUPFAM" id="SSF54695">
    <property type="entry name" value="POZ domain"/>
    <property type="match status" value="1"/>
</dbReference>
<dbReference type="EMBL" id="HBUF01062094">
    <property type="protein sequence ID" value="CAG6626213.1"/>
    <property type="molecule type" value="Transcribed_RNA"/>
</dbReference>
<evidence type="ECO:0000259" key="3">
    <source>
        <dbReference type="PROSITE" id="PS50097"/>
    </source>
</evidence>
<evidence type="ECO:0000256" key="1">
    <source>
        <dbReference type="ARBA" id="ARBA00004496"/>
    </source>
</evidence>
<dbReference type="EMBL" id="HBUF01580763">
    <property type="protein sequence ID" value="CAG6770130.1"/>
    <property type="molecule type" value="Transcribed_RNA"/>
</dbReference>
<dbReference type="InterPro" id="IPR011333">
    <property type="entry name" value="SKP1/BTB/POZ_sf"/>
</dbReference>
<dbReference type="EMBL" id="HBUF01360995">
    <property type="protein sequence ID" value="CAG6720707.1"/>
    <property type="molecule type" value="Transcribed_RNA"/>
</dbReference>
<dbReference type="EMBL" id="HBUF01360994">
    <property type="protein sequence ID" value="CAG6720706.1"/>
    <property type="molecule type" value="Transcribed_RNA"/>
</dbReference>
<dbReference type="EMBL" id="HBUF01360993">
    <property type="protein sequence ID" value="CAG6720705.1"/>
    <property type="molecule type" value="Transcribed_RNA"/>
</dbReference>
<dbReference type="GO" id="GO:0022008">
    <property type="term" value="P:neurogenesis"/>
    <property type="evidence" value="ECO:0007669"/>
    <property type="project" value="TreeGrafter"/>
</dbReference>
<evidence type="ECO:0000256" key="2">
    <source>
        <dbReference type="ARBA" id="ARBA00022490"/>
    </source>
</evidence>
<dbReference type="EMBL" id="HBUF01199124">
    <property type="protein sequence ID" value="CAG6661244.1"/>
    <property type="molecule type" value="Transcribed_RNA"/>
</dbReference>
<comment type="subcellular location">
    <subcellularLocation>
        <location evidence="1">Cytoplasm</location>
    </subcellularLocation>
</comment>
<accession>A0A8D9EZX1</accession>
<dbReference type="InterPro" id="IPR038648">
    <property type="entry name" value="PHR_sf"/>
</dbReference>
<dbReference type="Gene3D" id="3.30.710.10">
    <property type="entry name" value="Potassium Channel Kv1.1, Chain A"/>
    <property type="match status" value="1"/>
</dbReference>